<dbReference type="STRING" id="35608.A0A2U1KB49"/>
<dbReference type="GO" id="GO:0055028">
    <property type="term" value="C:cortical microtubule"/>
    <property type="evidence" value="ECO:0007669"/>
    <property type="project" value="TreeGrafter"/>
</dbReference>
<comment type="caution">
    <text evidence="2">The sequence shown here is derived from an EMBL/GenBank/DDBJ whole genome shotgun (WGS) entry which is preliminary data.</text>
</comment>
<keyword evidence="1" id="KW-0175">Coiled coil</keyword>
<keyword evidence="3" id="KW-1185">Reference proteome</keyword>
<proteinExistence type="predicted"/>
<dbReference type="GO" id="GO:0072699">
    <property type="term" value="P:protein localization to cortical microtubule cytoskeleton"/>
    <property type="evidence" value="ECO:0007669"/>
    <property type="project" value="TreeGrafter"/>
</dbReference>
<gene>
    <name evidence="2" type="ORF">CTI12_AA623310</name>
</gene>
<name>A0A2U1KB49_ARTAN</name>
<evidence type="ECO:0000256" key="1">
    <source>
        <dbReference type="ARBA" id="ARBA00023054"/>
    </source>
</evidence>
<dbReference type="Proteomes" id="UP000245207">
    <property type="component" value="Unassembled WGS sequence"/>
</dbReference>
<protein>
    <submittedName>
        <fullName evidence="2">Actin-binding FH2</fullName>
    </submittedName>
</protein>
<evidence type="ECO:0000313" key="3">
    <source>
        <dbReference type="Proteomes" id="UP000245207"/>
    </source>
</evidence>
<dbReference type="PANTHER" id="PTHR31342">
    <property type="entry name" value="PROTEIN CHUP1, CHLOROPLASTIC"/>
    <property type="match status" value="1"/>
</dbReference>
<accession>A0A2U1KB49</accession>
<dbReference type="EMBL" id="PKPP01024311">
    <property type="protein sequence ID" value="PWA33996.1"/>
    <property type="molecule type" value="Genomic_DNA"/>
</dbReference>
<sequence length="113" mass="12828">MICDTLDVNNVRNNMIGEIENPSSHLFAIKEDVETQGEFVNSLIREVNNAVYPDIEDVVAFVKWLDDELCFLVDERAVDERAHGCLIFHLIRLVHYGATSSRKHADSLQTQAV</sequence>
<dbReference type="PANTHER" id="PTHR31342:SF41">
    <property type="entry name" value="OS08G0129600 PROTEIN"/>
    <property type="match status" value="1"/>
</dbReference>
<dbReference type="InterPro" id="IPR040265">
    <property type="entry name" value="CHUP1/IPGA1-like"/>
</dbReference>
<reference evidence="2 3" key="1">
    <citation type="journal article" date="2018" name="Mol. Plant">
        <title>The genome of Artemisia annua provides insight into the evolution of Asteraceae family and artemisinin biosynthesis.</title>
        <authorList>
            <person name="Shen Q."/>
            <person name="Zhang L."/>
            <person name="Liao Z."/>
            <person name="Wang S."/>
            <person name="Yan T."/>
            <person name="Shi P."/>
            <person name="Liu M."/>
            <person name="Fu X."/>
            <person name="Pan Q."/>
            <person name="Wang Y."/>
            <person name="Lv Z."/>
            <person name="Lu X."/>
            <person name="Zhang F."/>
            <person name="Jiang W."/>
            <person name="Ma Y."/>
            <person name="Chen M."/>
            <person name="Hao X."/>
            <person name="Li L."/>
            <person name="Tang Y."/>
            <person name="Lv G."/>
            <person name="Zhou Y."/>
            <person name="Sun X."/>
            <person name="Brodelius P.E."/>
            <person name="Rose J.K.C."/>
            <person name="Tang K."/>
        </authorList>
    </citation>
    <scope>NUCLEOTIDE SEQUENCE [LARGE SCALE GENOMIC DNA]</scope>
    <source>
        <strain evidence="3">cv. Huhao1</strain>
        <tissue evidence="2">Leaf</tissue>
    </source>
</reference>
<organism evidence="2 3">
    <name type="scientific">Artemisia annua</name>
    <name type="common">Sweet wormwood</name>
    <dbReference type="NCBI Taxonomy" id="35608"/>
    <lineage>
        <taxon>Eukaryota</taxon>
        <taxon>Viridiplantae</taxon>
        <taxon>Streptophyta</taxon>
        <taxon>Embryophyta</taxon>
        <taxon>Tracheophyta</taxon>
        <taxon>Spermatophyta</taxon>
        <taxon>Magnoliopsida</taxon>
        <taxon>eudicotyledons</taxon>
        <taxon>Gunneridae</taxon>
        <taxon>Pentapetalae</taxon>
        <taxon>asterids</taxon>
        <taxon>campanulids</taxon>
        <taxon>Asterales</taxon>
        <taxon>Asteraceae</taxon>
        <taxon>Asteroideae</taxon>
        <taxon>Anthemideae</taxon>
        <taxon>Artemisiinae</taxon>
        <taxon>Artemisia</taxon>
    </lineage>
</organism>
<dbReference type="AlphaFoldDB" id="A0A2U1KB49"/>
<dbReference type="OrthoDB" id="754037at2759"/>
<evidence type="ECO:0000313" key="2">
    <source>
        <dbReference type="EMBL" id="PWA33996.1"/>
    </source>
</evidence>